<accession>A0AAQ1ZIK4</accession>
<proteinExistence type="predicted"/>
<protein>
    <recommendedName>
        <fullName evidence="3">Lipoprotein</fullName>
    </recommendedName>
</protein>
<evidence type="ECO:0008006" key="3">
    <source>
        <dbReference type="Google" id="ProtNLM"/>
    </source>
</evidence>
<name>A0AAQ1ZIK4_9BACT</name>
<dbReference type="RefSeq" id="WP_048798305.1">
    <property type="nucleotide sequence ID" value="NZ_CALLWX010000024.1"/>
</dbReference>
<dbReference type="AlphaFoldDB" id="A0AAQ1ZIK4"/>
<dbReference type="PROSITE" id="PS51257">
    <property type="entry name" value="PROKAR_LIPOPROTEIN"/>
    <property type="match status" value="1"/>
</dbReference>
<organism evidence="1 2">
    <name type="scientific">Segatella buccae</name>
    <dbReference type="NCBI Taxonomy" id="28126"/>
    <lineage>
        <taxon>Bacteria</taxon>
        <taxon>Pseudomonadati</taxon>
        <taxon>Bacteroidota</taxon>
        <taxon>Bacteroidia</taxon>
        <taxon>Bacteroidales</taxon>
        <taxon>Prevotellaceae</taxon>
        <taxon>Segatella</taxon>
    </lineage>
</organism>
<reference evidence="1 2" key="1">
    <citation type="submission" date="2018-06" db="EMBL/GenBank/DDBJ databases">
        <authorList>
            <consortium name="Pathogen Informatics"/>
            <person name="Doyle S."/>
        </authorList>
    </citation>
    <scope>NUCLEOTIDE SEQUENCE [LARGE SCALE GENOMIC DNA]</scope>
    <source>
        <strain evidence="1 2">NCTC13063</strain>
    </source>
</reference>
<dbReference type="Proteomes" id="UP000255283">
    <property type="component" value="Unassembled WGS sequence"/>
</dbReference>
<dbReference type="EMBL" id="UGTJ01000001">
    <property type="protein sequence ID" value="SUB79343.1"/>
    <property type="molecule type" value="Genomic_DNA"/>
</dbReference>
<comment type="caution">
    <text evidence="1">The sequence shown here is derived from an EMBL/GenBank/DDBJ whole genome shotgun (WGS) entry which is preliminary data.</text>
</comment>
<sequence length="188" mass="20012">MTKLFYTTAIICATALLAVGCKDNKPAKVLSPAGSSEAGMAPASDSTVYGVCGEGTSMHNLQLIADTGDTIDYFISDESATSPVKGGLMVGDRIALTAFKGAEGWQATNVINLTTLLGKWTSIDKDFEIQEGGTVKSLVQAESHPWTSWKVVNGNLVFNTDTFTVNGLGADSLYIENKQGIFVYKRTK</sequence>
<evidence type="ECO:0000313" key="2">
    <source>
        <dbReference type="Proteomes" id="UP000255283"/>
    </source>
</evidence>
<gene>
    <name evidence="1" type="ORF">NCTC13063_00608</name>
</gene>
<evidence type="ECO:0000313" key="1">
    <source>
        <dbReference type="EMBL" id="SUB79343.1"/>
    </source>
</evidence>